<proteinExistence type="predicted"/>
<feature type="region of interest" description="Disordered" evidence="1">
    <location>
        <begin position="1"/>
        <end position="20"/>
    </location>
</feature>
<reference evidence="3" key="1">
    <citation type="journal article" date="2020" name="Genome Biol.">
        <title>Gamete binning: chromosome-level and haplotype-resolved genome assembly enabled by high-throughput single-cell sequencing of gamete genomes.</title>
        <authorList>
            <person name="Campoy J.A."/>
            <person name="Sun H."/>
            <person name="Goel M."/>
            <person name="Jiao W.-B."/>
            <person name="Folz-Donahue K."/>
            <person name="Wang N."/>
            <person name="Rubio M."/>
            <person name="Liu C."/>
            <person name="Kukat C."/>
            <person name="Ruiz D."/>
            <person name="Huettel B."/>
            <person name="Schneeberger K."/>
        </authorList>
    </citation>
    <scope>NUCLEOTIDE SEQUENCE [LARGE SCALE GENOMIC DNA]</scope>
    <source>
        <strain evidence="3">cv. Rojo Pasion</strain>
    </source>
</reference>
<organism evidence="2 3">
    <name type="scientific">Prunus armeniaca</name>
    <name type="common">Apricot</name>
    <name type="synonym">Armeniaca vulgaris</name>
    <dbReference type="NCBI Taxonomy" id="36596"/>
    <lineage>
        <taxon>Eukaryota</taxon>
        <taxon>Viridiplantae</taxon>
        <taxon>Streptophyta</taxon>
        <taxon>Embryophyta</taxon>
        <taxon>Tracheophyta</taxon>
        <taxon>Spermatophyta</taxon>
        <taxon>Magnoliopsida</taxon>
        <taxon>eudicotyledons</taxon>
        <taxon>Gunneridae</taxon>
        <taxon>Pentapetalae</taxon>
        <taxon>rosids</taxon>
        <taxon>fabids</taxon>
        <taxon>Rosales</taxon>
        <taxon>Rosaceae</taxon>
        <taxon>Amygdaloideae</taxon>
        <taxon>Amygdaleae</taxon>
        <taxon>Prunus</taxon>
    </lineage>
</organism>
<dbReference type="Proteomes" id="UP000507245">
    <property type="component" value="Unassembled WGS sequence"/>
</dbReference>
<dbReference type="EMBL" id="CAEKKB010000006">
    <property type="protein sequence ID" value="CAB4314301.1"/>
    <property type="molecule type" value="Genomic_DNA"/>
</dbReference>
<evidence type="ECO:0000313" key="3">
    <source>
        <dbReference type="Proteomes" id="UP000507245"/>
    </source>
</evidence>
<gene>
    <name evidence="2" type="ORF">ORAREDHAP_LOCUS38664</name>
</gene>
<evidence type="ECO:0000313" key="2">
    <source>
        <dbReference type="EMBL" id="CAB4314301.1"/>
    </source>
</evidence>
<evidence type="ECO:0000256" key="1">
    <source>
        <dbReference type="SAM" id="MobiDB-lite"/>
    </source>
</evidence>
<keyword evidence="3" id="KW-1185">Reference proteome</keyword>
<dbReference type="AlphaFoldDB" id="A0A6J5XML6"/>
<protein>
    <submittedName>
        <fullName evidence="2">Uncharacterized protein</fullName>
    </submittedName>
</protein>
<name>A0A6J5XML6_PRUAR</name>
<sequence>MSAKMSYVSPPTSPPNPPIRFVTGPPVPFYPLTKPHAPHPGPLRPTFPVAQLRILQRLPPLVSYQSTPIKSQPTTPPVPPYRFTNQAAMPYCPSSNILP</sequence>
<feature type="region of interest" description="Disordered" evidence="1">
    <location>
        <begin position="65"/>
        <end position="85"/>
    </location>
</feature>
<accession>A0A6J5XML6</accession>